<accession>A0ACC0VBG1</accession>
<reference evidence="1" key="1">
    <citation type="submission" date="2022-10" db="EMBL/GenBank/DDBJ databases">
        <title>Complete Genome of Trichothecium roseum strain YXFP-22015, a Plant Pathogen Isolated from Citrus.</title>
        <authorList>
            <person name="Wang Y."/>
            <person name="Zhu L."/>
        </authorList>
    </citation>
    <scope>NUCLEOTIDE SEQUENCE</scope>
    <source>
        <strain evidence="1">YXFP-22015</strain>
    </source>
</reference>
<comment type="caution">
    <text evidence="1">The sequence shown here is derived from an EMBL/GenBank/DDBJ whole genome shotgun (WGS) entry which is preliminary data.</text>
</comment>
<dbReference type="Proteomes" id="UP001163324">
    <property type="component" value="Chromosome 2"/>
</dbReference>
<keyword evidence="2" id="KW-1185">Reference proteome</keyword>
<evidence type="ECO:0000313" key="1">
    <source>
        <dbReference type="EMBL" id="KAI9903463.1"/>
    </source>
</evidence>
<name>A0ACC0VBG1_9HYPO</name>
<dbReference type="EMBL" id="CM047941">
    <property type="protein sequence ID" value="KAI9903463.1"/>
    <property type="molecule type" value="Genomic_DNA"/>
</dbReference>
<protein>
    <submittedName>
        <fullName evidence="1">Uncharacterized protein</fullName>
    </submittedName>
</protein>
<proteinExistence type="predicted"/>
<evidence type="ECO:0000313" key="2">
    <source>
        <dbReference type="Proteomes" id="UP001163324"/>
    </source>
</evidence>
<sequence length="135" mass="14286">MKFSMLSAAAAVFASAASASPVAARNGPHAVANIIAVREPVSGEHTRQKFSIPFGSLTSFDHDVTGFELDSVTVNNVPFPGDNDVSVDNVVCRRYKDVTGTQAGSTSFTKTEPALISTNPVSFGWVLCYVHHEGV</sequence>
<gene>
    <name evidence="1" type="ORF">N3K66_002815</name>
</gene>
<organism evidence="1 2">
    <name type="scientific">Trichothecium roseum</name>
    <dbReference type="NCBI Taxonomy" id="47278"/>
    <lineage>
        <taxon>Eukaryota</taxon>
        <taxon>Fungi</taxon>
        <taxon>Dikarya</taxon>
        <taxon>Ascomycota</taxon>
        <taxon>Pezizomycotina</taxon>
        <taxon>Sordariomycetes</taxon>
        <taxon>Hypocreomycetidae</taxon>
        <taxon>Hypocreales</taxon>
        <taxon>Hypocreales incertae sedis</taxon>
        <taxon>Trichothecium</taxon>
    </lineage>
</organism>